<evidence type="ECO:0000313" key="3">
    <source>
        <dbReference type="Proteomes" id="UP001165083"/>
    </source>
</evidence>
<dbReference type="SUPFAM" id="SSF52047">
    <property type="entry name" value="RNI-like"/>
    <property type="match status" value="1"/>
</dbReference>
<dbReference type="AlphaFoldDB" id="A0A9W6WPT2"/>
<dbReference type="OrthoDB" id="108594at2759"/>
<accession>A0A9W6WPT2</accession>
<evidence type="ECO:0000313" key="2">
    <source>
        <dbReference type="EMBL" id="GMF11232.1"/>
    </source>
</evidence>
<reference evidence="2" key="1">
    <citation type="submission" date="2023-04" db="EMBL/GenBank/DDBJ databases">
        <title>Phytophthora lilii NBRC 32176.</title>
        <authorList>
            <person name="Ichikawa N."/>
            <person name="Sato H."/>
            <person name="Tonouchi N."/>
        </authorList>
    </citation>
    <scope>NUCLEOTIDE SEQUENCE</scope>
    <source>
        <strain evidence="2">NBRC 32176</strain>
    </source>
</reference>
<evidence type="ECO:0000256" key="1">
    <source>
        <dbReference type="SAM" id="MobiDB-lite"/>
    </source>
</evidence>
<proteinExistence type="predicted"/>
<dbReference type="EMBL" id="BSXW01000068">
    <property type="protein sequence ID" value="GMF11232.1"/>
    <property type="molecule type" value="Genomic_DNA"/>
</dbReference>
<gene>
    <name evidence="2" type="ORF">Plil01_000196000</name>
</gene>
<keyword evidence="3" id="KW-1185">Reference proteome</keyword>
<dbReference type="Gene3D" id="3.80.10.10">
    <property type="entry name" value="Ribonuclease Inhibitor"/>
    <property type="match status" value="1"/>
</dbReference>
<dbReference type="Proteomes" id="UP001165083">
    <property type="component" value="Unassembled WGS sequence"/>
</dbReference>
<comment type="caution">
    <text evidence="2">The sequence shown here is derived from an EMBL/GenBank/DDBJ whole genome shotgun (WGS) entry which is preliminary data.</text>
</comment>
<feature type="region of interest" description="Disordered" evidence="1">
    <location>
        <begin position="1"/>
        <end position="32"/>
    </location>
</feature>
<dbReference type="InterPro" id="IPR032675">
    <property type="entry name" value="LRR_dom_sf"/>
</dbReference>
<name>A0A9W6WPT2_9STRA</name>
<organism evidence="2 3">
    <name type="scientific">Phytophthora lilii</name>
    <dbReference type="NCBI Taxonomy" id="2077276"/>
    <lineage>
        <taxon>Eukaryota</taxon>
        <taxon>Sar</taxon>
        <taxon>Stramenopiles</taxon>
        <taxon>Oomycota</taxon>
        <taxon>Peronosporomycetes</taxon>
        <taxon>Peronosporales</taxon>
        <taxon>Peronosporaceae</taxon>
        <taxon>Phytophthora</taxon>
    </lineage>
</organism>
<sequence length="320" mass="34671">MTPLPTFEKARSSPSSTQRKKKKKKRHETEGVPSTVLLERDSLLHVVNDGDHLEVVLPGFGIARADKLYAKQLEQRQQSPQDHSAFGLKALTLALGLHAGDDGGEVLLNFLQLVGSSLRSLALYAVGSYRISMASISHACPQLTDLFLEGVELANANNFCRDAEQTDSKISCLGLVNAFSTNEQISRLAEELASPDNHLAQHLSELGLSGSEASCPVDETNVQRFLAMLQTNRKLSYLSLGLSPELQAVHDEAFRRHHGEPLPVVKEKLSTQCKIAFLSFARGGQVSNSAAATLDDGVLSLILAFAATCATRAVTIHFDD</sequence>
<protein>
    <submittedName>
        <fullName evidence="2">Unnamed protein product</fullName>
    </submittedName>
</protein>